<dbReference type="InterPro" id="IPR019775">
    <property type="entry name" value="WD40_repeat_CS"/>
</dbReference>
<dbReference type="HOGENOM" id="CLU_049342_0_0_1"/>
<keyword evidence="2" id="KW-0677">Repeat</keyword>
<dbReference type="InterPro" id="IPR015943">
    <property type="entry name" value="WD40/YVTN_repeat-like_dom_sf"/>
</dbReference>
<dbReference type="InterPro" id="IPR036322">
    <property type="entry name" value="WD40_repeat_dom_sf"/>
</dbReference>
<dbReference type="InParanoid" id="A0A0C3K5S8"/>
<dbReference type="PROSITE" id="PS50294">
    <property type="entry name" value="WD_REPEATS_REGION"/>
    <property type="match status" value="1"/>
</dbReference>
<dbReference type="AlphaFoldDB" id="A0A0C3K5S8"/>
<dbReference type="PANTHER" id="PTHR22838:SF0">
    <property type="entry name" value="WD REPEAT-CONTAINING PROTEIN 26"/>
    <property type="match status" value="1"/>
</dbReference>
<keyword evidence="4" id="KW-0812">Transmembrane</keyword>
<dbReference type="STRING" id="870435.A0A0C3K5S8"/>
<dbReference type="InterPro" id="IPR051350">
    <property type="entry name" value="WD_repeat-ST_regulator"/>
</dbReference>
<reference evidence="6" key="2">
    <citation type="submission" date="2015-01" db="EMBL/GenBank/DDBJ databases">
        <title>Evolutionary Origins and Diversification of the Mycorrhizal Mutualists.</title>
        <authorList>
            <consortium name="DOE Joint Genome Institute"/>
            <consortium name="Mycorrhizal Genomics Consortium"/>
            <person name="Kohler A."/>
            <person name="Kuo A."/>
            <person name="Nagy L.G."/>
            <person name="Floudas D."/>
            <person name="Copeland A."/>
            <person name="Barry K.W."/>
            <person name="Cichocki N."/>
            <person name="Veneault-Fourrey C."/>
            <person name="LaButti K."/>
            <person name="Lindquist E.A."/>
            <person name="Lipzen A."/>
            <person name="Lundell T."/>
            <person name="Morin E."/>
            <person name="Murat C."/>
            <person name="Riley R."/>
            <person name="Ohm R."/>
            <person name="Sun H."/>
            <person name="Tunlid A."/>
            <person name="Henrissat B."/>
            <person name="Grigoriev I.V."/>
            <person name="Hibbett D.S."/>
            <person name="Martin F."/>
        </authorList>
    </citation>
    <scope>NUCLEOTIDE SEQUENCE [LARGE SCALE GENOMIC DNA]</scope>
    <source>
        <strain evidence="6">Marx 270</strain>
    </source>
</reference>
<evidence type="ECO:0000256" key="2">
    <source>
        <dbReference type="ARBA" id="ARBA00022737"/>
    </source>
</evidence>
<dbReference type="OrthoDB" id="3238562at2759"/>
<dbReference type="Proteomes" id="UP000054217">
    <property type="component" value="Unassembled WGS sequence"/>
</dbReference>
<dbReference type="PROSITE" id="PS50082">
    <property type="entry name" value="WD_REPEATS_2"/>
    <property type="match status" value="1"/>
</dbReference>
<proteinExistence type="predicted"/>
<dbReference type="SUPFAM" id="SSF50978">
    <property type="entry name" value="WD40 repeat-like"/>
    <property type="match status" value="1"/>
</dbReference>
<reference evidence="5 6" key="1">
    <citation type="submission" date="2014-04" db="EMBL/GenBank/DDBJ databases">
        <authorList>
            <consortium name="DOE Joint Genome Institute"/>
            <person name="Kuo A."/>
            <person name="Kohler A."/>
            <person name="Costa M.D."/>
            <person name="Nagy L.G."/>
            <person name="Floudas D."/>
            <person name="Copeland A."/>
            <person name="Barry K.W."/>
            <person name="Cichocki N."/>
            <person name="Veneault-Fourrey C."/>
            <person name="LaButti K."/>
            <person name="Lindquist E.A."/>
            <person name="Lipzen A."/>
            <person name="Lundell T."/>
            <person name="Morin E."/>
            <person name="Murat C."/>
            <person name="Sun H."/>
            <person name="Tunlid A."/>
            <person name="Henrissat B."/>
            <person name="Grigoriev I.V."/>
            <person name="Hibbett D.S."/>
            <person name="Martin F."/>
            <person name="Nordberg H.P."/>
            <person name="Cantor M.N."/>
            <person name="Hua S.X."/>
        </authorList>
    </citation>
    <scope>NUCLEOTIDE SEQUENCE [LARGE SCALE GENOMIC DNA]</scope>
    <source>
        <strain evidence="5 6">Marx 270</strain>
    </source>
</reference>
<dbReference type="PANTHER" id="PTHR22838">
    <property type="entry name" value="WD REPEAT PROTEIN 26-RELATED"/>
    <property type="match status" value="1"/>
</dbReference>
<keyword evidence="6" id="KW-1185">Reference proteome</keyword>
<dbReference type="EMBL" id="KN831969">
    <property type="protein sequence ID" value="KIO04927.1"/>
    <property type="molecule type" value="Genomic_DNA"/>
</dbReference>
<sequence length="476" mass="52678">MGAYVEHKTMASEHGDTVNTIAFSPCGKYLASGSSDHSICIWDVRDGSLLYRIVFKSSVNMLVWHPSQENTLVCGCDNSSLLLMTGFKPDGFASQHIRLGVKAPVFCMDIDPNAKMLAIGIGNQVHIMPDDFAKEYTTSTKLPSPPQVEVSGEQIDSRIRPRSIHFIGGAKTLIVSYFNHGIVAWNIGEKMTIAWHLKPPGIPQIGCSAICPELGILVVNTLQDGPRLYKLGSQQVIRKWNYDTQPDVQYRLSASFLHNGQAVVSGTSTGNVCVWNTASEELYQVLPHDGDVIQAVAAHQDGPWSYIAVGSAFKGQDTYLKIWKANINPSMDVVDVFWNRLIVLRFSMDRSDYGRVALAVLFTILCALLASGLLQLIWAFTPWEGIHSFIWWLIQYTADLLVSIASLTSLAGQGLLRTAKDYVRTRTIMLICHLKLALRSFLELPPADVYTLPVENVWRPNQESGGYMESQTIGGL</sequence>
<feature type="transmembrane region" description="Helical" evidence="4">
    <location>
        <begin position="390"/>
        <end position="416"/>
    </location>
</feature>
<organism evidence="5 6">
    <name type="scientific">Pisolithus tinctorius Marx 270</name>
    <dbReference type="NCBI Taxonomy" id="870435"/>
    <lineage>
        <taxon>Eukaryota</taxon>
        <taxon>Fungi</taxon>
        <taxon>Dikarya</taxon>
        <taxon>Basidiomycota</taxon>
        <taxon>Agaricomycotina</taxon>
        <taxon>Agaricomycetes</taxon>
        <taxon>Agaricomycetidae</taxon>
        <taxon>Boletales</taxon>
        <taxon>Sclerodermatineae</taxon>
        <taxon>Pisolithaceae</taxon>
        <taxon>Pisolithus</taxon>
    </lineage>
</organism>
<dbReference type="InterPro" id="IPR001680">
    <property type="entry name" value="WD40_rpt"/>
</dbReference>
<accession>A0A0C3K5S8</accession>
<evidence type="ECO:0000256" key="1">
    <source>
        <dbReference type="ARBA" id="ARBA00022574"/>
    </source>
</evidence>
<keyword evidence="4" id="KW-0472">Membrane</keyword>
<protein>
    <submittedName>
        <fullName evidence="5">Uncharacterized protein</fullName>
    </submittedName>
</protein>
<keyword evidence="4" id="KW-1133">Transmembrane helix</keyword>
<dbReference type="Gene3D" id="2.130.10.10">
    <property type="entry name" value="YVTN repeat-like/Quinoprotein amine dehydrogenase"/>
    <property type="match status" value="1"/>
</dbReference>
<evidence type="ECO:0000313" key="6">
    <source>
        <dbReference type="Proteomes" id="UP000054217"/>
    </source>
</evidence>
<dbReference type="Pfam" id="PF00400">
    <property type="entry name" value="WD40"/>
    <property type="match status" value="2"/>
</dbReference>
<keyword evidence="1 3" id="KW-0853">WD repeat</keyword>
<feature type="transmembrane region" description="Helical" evidence="4">
    <location>
        <begin position="356"/>
        <end position="378"/>
    </location>
</feature>
<feature type="repeat" description="WD" evidence="3">
    <location>
        <begin position="11"/>
        <end position="52"/>
    </location>
</feature>
<dbReference type="PROSITE" id="PS00678">
    <property type="entry name" value="WD_REPEATS_1"/>
    <property type="match status" value="1"/>
</dbReference>
<evidence type="ECO:0000256" key="4">
    <source>
        <dbReference type="SAM" id="Phobius"/>
    </source>
</evidence>
<evidence type="ECO:0000313" key="5">
    <source>
        <dbReference type="EMBL" id="KIO04927.1"/>
    </source>
</evidence>
<evidence type="ECO:0000256" key="3">
    <source>
        <dbReference type="PROSITE-ProRule" id="PRU00221"/>
    </source>
</evidence>
<dbReference type="SMART" id="SM00320">
    <property type="entry name" value="WD40"/>
    <property type="match status" value="4"/>
</dbReference>
<name>A0A0C3K5S8_PISTI</name>
<gene>
    <name evidence="5" type="ORF">M404DRAFT_1000402</name>
</gene>